<evidence type="ECO:0008006" key="5">
    <source>
        <dbReference type="Google" id="ProtNLM"/>
    </source>
</evidence>
<gene>
    <name evidence="3" type="ORF">JD77_05791</name>
</gene>
<keyword evidence="1" id="KW-0812">Transmembrane</keyword>
<evidence type="ECO:0000256" key="2">
    <source>
        <dbReference type="SAM" id="SignalP"/>
    </source>
</evidence>
<feature type="transmembrane region" description="Helical" evidence="1">
    <location>
        <begin position="368"/>
        <end position="389"/>
    </location>
</feature>
<keyword evidence="1" id="KW-0472">Membrane</keyword>
<proteinExistence type="predicted"/>
<dbReference type="Proteomes" id="UP000319825">
    <property type="component" value="Unassembled WGS sequence"/>
</dbReference>
<organism evidence="3 4">
    <name type="scientific">Micromonospora olivasterospora</name>
    <dbReference type="NCBI Taxonomy" id="1880"/>
    <lineage>
        <taxon>Bacteria</taxon>
        <taxon>Bacillati</taxon>
        <taxon>Actinomycetota</taxon>
        <taxon>Actinomycetes</taxon>
        <taxon>Micromonosporales</taxon>
        <taxon>Micromonosporaceae</taxon>
        <taxon>Micromonospora</taxon>
    </lineage>
</organism>
<keyword evidence="4" id="KW-1185">Reference proteome</keyword>
<keyword evidence="2" id="KW-0732">Signal</keyword>
<name>A0A562IIX7_MICOL</name>
<keyword evidence="1" id="KW-1133">Transmembrane helix</keyword>
<dbReference type="AlphaFoldDB" id="A0A562IIX7"/>
<evidence type="ECO:0000313" key="4">
    <source>
        <dbReference type="Proteomes" id="UP000319825"/>
    </source>
</evidence>
<accession>A0A562IIX7</accession>
<evidence type="ECO:0000256" key="1">
    <source>
        <dbReference type="SAM" id="Phobius"/>
    </source>
</evidence>
<protein>
    <recommendedName>
        <fullName evidence="5">LPXTG-motif cell wall-anchored protein</fullName>
    </recommendedName>
</protein>
<feature type="signal peptide" evidence="2">
    <location>
        <begin position="1"/>
        <end position="30"/>
    </location>
</feature>
<sequence>MASGHRRLSRTVAALLLLAGMTLPADPAEAAKRGPDLTVDASGTRLPLGVGRKVAYLKVSNLGNETPNEVTVDVHQPPGDPMPVALLWHSGGAGECDGDFGGFYCRLSPELIPGPGETVDIPIDATVYTTEEPYEGRFEASVRIESGKDANPANNTKWFPLELVDQPSADLSLVARDVKQSVRVGGDGTPESTGTLNPGETGAVRYTIANQGRKAVSGVRVTLHLPKGATFTRPPTQCVLADAARSAVCTYEDLTLVPAAEDTDPNDTIYSAVELYNLVTTAASAAAPATLRDGTVQVEGLAEQSTDVRSKPARTELPANAIAVPAADVDHSDNRDGFAVVLAAKSGGDGGAGGGDGDGGLPVTGPQAGLIGGIGLAALAAGGMLFLVARRRRTILVTPEDERPAA</sequence>
<evidence type="ECO:0000313" key="3">
    <source>
        <dbReference type="EMBL" id="TWH70766.1"/>
    </source>
</evidence>
<feature type="chain" id="PRO_5021937703" description="LPXTG-motif cell wall-anchored protein" evidence="2">
    <location>
        <begin position="31"/>
        <end position="406"/>
    </location>
</feature>
<dbReference type="EMBL" id="VLKE01000001">
    <property type="protein sequence ID" value="TWH70766.1"/>
    <property type="molecule type" value="Genomic_DNA"/>
</dbReference>
<comment type="caution">
    <text evidence="3">The sequence shown here is derived from an EMBL/GenBank/DDBJ whole genome shotgun (WGS) entry which is preliminary data.</text>
</comment>
<reference evidence="3 4" key="1">
    <citation type="submission" date="2019-07" db="EMBL/GenBank/DDBJ databases">
        <title>R&amp;d 2014.</title>
        <authorList>
            <person name="Klenk H.-P."/>
        </authorList>
    </citation>
    <scope>NUCLEOTIDE SEQUENCE [LARGE SCALE GENOMIC DNA]</scope>
    <source>
        <strain evidence="3 4">DSM 43868</strain>
    </source>
</reference>